<dbReference type="PANTHER" id="PTHR47413">
    <property type="entry name" value="LIPASE-LIKE PAD4"/>
    <property type="match status" value="1"/>
</dbReference>
<dbReference type="EMBL" id="JBBPBK010000001">
    <property type="protein sequence ID" value="KAK9292400.1"/>
    <property type="molecule type" value="Genomic_DNA"/>
</dbReference>
<dbReference type="PANTHER" id="PTHR47413:SF2">
    <property type="entry name" value="LIPASE-LIKE PAD4"/>
    <property type="match status" value="1"/>
</dbReference>
<evidence type="ECO:0000313" key="9">
    <source>
        <dbReference type="EMBL" id="KAK9292400.1"/>
    </source>
</evidence>
<evidence type="ECO:0000313" key="10">
    <source>
        <dbReference type="Proteomes" id="UP001415857"/>
    </source>
</evidence>
<organism evidence="9 10">
    <name type="scientific">Liquidambar formosana</name>
    <name type="common">Formosan gum</name>
    <dbReference type="NCBI Taxonomy" id="63359"/>
    <lineage>
        <taxon>Eukaryota</taxon>
        <taxon>Viridiplantae</taxon>
        <taxon>Streptophyta</taxon>
        <taxon>Embryophyta</taxon>
        <taxon>Tracheophyta</taxon>
        <taxon>Spermatophyta</taxon>
        <taxon>Magnoliopsida</taxon>
        <taxon>eudicotyledons</taxon>
        <taxon>Gunneridae</taxon>
        <taxon>Pentapetalae</taxon>
        <taxon>Saxifragales</taxon>
        <taxon>Altingiaceae</taxon>
        <taxon>Liquidambar</taxon>
    </lineage>
</organism>
<accession>A0AAP0SD04</accession>
<dbReference type="InterPro" id="IPR002921">
    <property type="entry name" value="Fungal_lipase-type"/>
</dbReference>
<evidence type="ECO:0000256" key="6">
    <source>
        <dbReference type="ARBA" id="ARBA00023242"/>
    </source>
</evidence>
<dbReference type="Gene3D" id="3.40.50.1820">
    <property type="entry name" value="alpha/beta hydrolase"/>
    <property type="match status" value="1"/>
</dbReference>
<evidence type="ECO:0000256" key="3">
    <source>
        <dbReference type="ARBA" id="ARBA00022490"/>
    </source>
</evidence>
<name>A0AAP0SD04_LIQFO</name>
<dbReference type="GO" id="GO:0005737">
    <property type="term" value="C:cytoplasm"/>
    <property type="evidence" value="ECO:0007669"/>
    <property type="project" value="UniProtKB-SubCell"/>
</dbReference>
<proteinExistence type="predicted"/>
<keyword evidence="4" id="KW-0378">Hydrolase</keyword>
<reference evidence="9 10" key="1">
    <citation type="journal article" date="2024" name="Plant J.">
        <title>Genome sequences and population genomics reveal climatic adaptation and genomic divergence between two closely related sweetgum species.</title>
        <authorList>
            <person name="Xu W.Q."/>
            <person name="Ren C.Q."/>
            <person name="Zhang X.Y."/>
            <person name="Comes H.P."/>
            <person name="Liu X.H."/>
            <person name="Li Y.G."/>
            <person name="Kettle C.J."/>
            <person name="Jalonen R."/>
            <person name="Gaisberger H."/>
            <person name="Ma Y.Z."/>
            <person name="Qiu Y.X."/>
        </authorList>
    </citation>
    <scope>NUCLEOTIDE SEQUENCE [LARGE SCALE GENOMIC DNA]</scope>
    <source>
        <strain evidence="9">Hangzhou</strain>
    </source>
</reference>
<comment type="caution">
    <text evidence="9">The sequence shown here is derived from an EMBL/GenBank/DDBJ whole genome shotgun (WGS) entry which is preliminary data.</text>
</comment>
<dbReference type="SUPFAM" id="SSF53474">
    <property type="entry name" value="alpha/beta-Hydrolases"/>
    <property type="match status" value="1"/>
</dbReference>
<dbReference type="GO" id="GO:0006952">
    <property type="term" value="P:defense response"/>
    <property type="evidence" value="ECO:0007669"/>
    <property type="project" value="UniProtKB-KW"/>
</dbReference>
<feature type="domain" description="Fungal lipase-type" evidence="7">
    <location>
        <begin position="78"/>
        <end position="202"/>
    </location>
</feature>
<evidence type="ECO:0000259" key="8">
    <source>
        <dbReference type="Pfam" id="PF18117"/>
    </source>
</evidence>
<comment type="subcellular location">
    <subcellularLocation>
        <location evidence="2">Cytoplasm</location>
    </subcellularLocation>
    <subcellularLocation>
        <location evidence="1">Nucleus</location>
    </subcellularLocation>
</comment>
<evidence type="ECO:0000259" key="7">
    <source>
        <dbReference type="Pfam" id="PF01764"/>
    </source>
</evidence>
<feature type="domain" description="EDS1 EP" evidence="8">
    <location>
        <begin position="397"/>
        <end position="606"/>
    </location>
</feature>
<gene>
    <name evidence="9" type="ORF">L1049_020367</name>
</gene>
<dbReference type="GO" id="GO:0006629">
    <property type="term" value="P:lipid metabolic process"/>
    <property type="evidence" value="ECO:0007669"/>
    <property type="project" value="InterPro"/>
</dbReference>
<evidence type="ECO:0000256" key="1">
    <source>
        <dbReference type="ARBA" id="ARBA00004123"/>
    </source>
</evidence>
<dbReference type="CDD" id="cd00519">
    <property type="entry name" value="Lipase_3"/>
    <property type="match status" value="1"/>
</dbReference>
<evidence type="ECO:0000256" key="2">
    <source>
        <dbReference type="ARBA" id="ARBA00004496"/>
    </source>
</evidence>
<keyword evidence="6" id="KW-0539">Nucleus</keyword>
<dbReference type="Pfam" id="PF18117">
    <property type="entry name" value="EDS1_EP"/>
    <property type="match status" value="1"/>
</dbReference>
<evidence type="ECO:0000256" key="4">
    <source>
        <dbReference type="ARBA" id="ARBA00022801"/>
    </source>
</evidence>
<evidence type="ECO:0008006" key="11">
    <source>
        <dbReference type="Google" id="ProtNLM"/>
    </source>
</evidence>
<sequence length="615" mass="69952">MEAEAASFETSEMIATFLASTPLLSESWRLCSQANTTAPGSFVVDHVGDTSYVAFSGVQTVAGSDPSFRGLVPLNSASNGLFPLLHRHNEGEEPAMVHAGFLHLFLTMYSCQTFQNQMLAIIEKSKSVVITGHSIGGTTASLSALWLLCYLQSTSSCLSVLCITFGSPLLGNECLSRAILRERWGGNFCHIVSKHDIVPRLLLAPILSLTPQLNLLLKFWHLSMTSPQFGNLPIPLPEEEKTNFFFFVLTYVKASAEAEGSAVSPFWPFGNYLFCSEEGSICVDNAMAVLKMLHLMLMMGSASSSIEDHLRYGDYVGKVSLQFLKRRSFMQGELPESSYEAGIAFALQSSGIGSQESVATTARDCLNMVRRMGRTRPPNLNCANLAIGLSKINPYRAEIEWYKASCDQSDDQMGYYDSFKRRGALKREFKVNMNRYKLARFWDNVISMLENNQLPHDFEKRAKWVNGSHSYKLLVEPLDIAEYYRTGMHHTKGHYMKYGRERRYEIFDRWWRERKVNDEENKERSKFASLTQDSCFWARVEEAREWLDNARSESDRMKLAELWVNLDMFEKYASSLIESKEVSIDVVAKNSSYSLWMEEWREFKSNVLRFTQFPA</sequence>
<evidence type="ECO:0000256" key="5">
    <source>
        <dbReference type="ARBA" id="ARBA00022821"/>
    </source>
</evidence>
<keyword evidence="5" id="KW-0611">Plant defense</keyword>
<keyword evidence="10" id="KW-1185">Reference proteome</keyword>
<dbReference type="Proteomes" id="UP001415857">
    <property type="component" value="Unassembled WGS sequence"/>
</dbReference>
<dbReference type="AlphaFoldDB" id="A0AAP0SD04"/>
<dbReference type="Pfam" id="PF01764">
    <property type="entry name" value="Lipase_3"/>
    <property type="match status" value="1"/>
</dbReference>
<dbReference type="GO" id="GO:0016787">
    <property type="term" value="F:hydrolase activity"/>
    <property type="evidence" value="ECO:0007669"/>
    <property type="project" value="UniProtKB-KW"/>
</dbReference>
<dbReference type="InterPro" id="IPR029058">
    <property type="entry name" value="AB_hydrolase_fold"/>
</dbReference>
<dbReference type="InterPro" id="IPR041266">
    <property type="entry name" value="EDS1_EP"/>
</dbReference>
<keyword evidence="3" id="KW-0963">Cytoplasm</keyword>
<dbReference type="GO" id="GO:0005634">
    <property type="term" value="C:nucleus"/>
    <property type="evidence" value="ECO:0007669"/>
    <property type="project" value="UniProtKB-SubCell"/>
</dbReference>
<protein>
    <recommendedName>
        <fullName evidence="11">Lipase-like PAD4</fullName>
    </recommendedName>
</protein>